<feature type="compositionally biased region" description="Polar residues" evidence="1">
    <location>
        <begin position="456"/>
        <end position="472"/>
    </location>
</feature>
<dbReference type="AlphaFoldDB" id="A0A8S2EBW4"/>
<evidence type="ECO:0000313" key="4">
    <source>
        <dbReference type="EMBL" id="CAF3937034.1"/>
    </source>
</evidence>
<evidence type="ECO:0000313" key="5">
    <source>
        <dbReference type="Proteomes" id="UP000677228"/>
    </source>
</evidence>
<feature type="region of interest" description="Disordered" evidence="1">
    <location>
        <begin position="372"/>
        <end position="428"/>
    </location>
</feature>
<dbReference type="Proteomes" id="UP000682733">
    <property type="component" value="Unassembled WGS sequence"/>
</dbReference>
<comment type="caution">
    <text evidence="3">The sequence shown here is derived from an EMBL/GenBank/DDBJ whole genome shotgun (WGS) entry which is preliminary data.</text>
</comment>
<accession>A0A8S2EBW4</accession>
<gene>
    <name evidence="3" type="ORF">OVA965_LOCUS21139</name>
    <name evidence="4" type="ORF">TMI583_LOCUS21720</name>
</gene>
<feature type="compositionally biased region" description="Polar residues" evidence="1">
    <location>
        <begin position="409"/>
        <end position="428"/>
    </location>
</feature>
<dbReference type="EMBL" id="CAJNOK010011484">
    <property type="protein sequence ID" value="CAF1141270.1"/>
    <property type="molecule type" value="Genomic_DNA"/>
</dbReference>
<feature type="region of interest" description="Disordered" evidence="1">
    <location>
        <begin position="451"/>
        <end position="472"/>
    </location>
</feature>
<keyword evidence="2" id="KW-1133">Transmembrane helix</keyword>
<keyword evidence="2" id="KW-0812">Transmembrane</keyword>
<evidence type="ECO:0000256" key="1">
    <source>
        <dbReference type="SAM" id="MobiDB-lite"/>
    </source>
</evidence>
<dbReference type="EMBL" id="CAJOBA010026599">
    <property type="protein sequence ID" value="CAF3937034.1"/>
    <property type="molecule type" value="Genomic_DNA"/>
</dbReference>
<name>A0A8S2EBW4_9BILA</name>
<reference evidence="3" key="1">
    <citation type="submission" date="2021-02" db="EMBL/GenBank/DDBJ databases">
        <authorList>
            <person name="Nowell W R."/>
        </authorList>
    </citation>
    <scope>NUCLEOTIDE SEQUENCE</scope>
</reference>
<feature type="non-terminal residue" evidence="3">
    <location>
        <position position="1"/>
    </location>
</feature>
<keyword evidence="2" id="KW-0472">Membrane</keyword>
<feature type="compositionally biased region" description="Basic and acidic residues" evidence="1">
    <location>
        <begin position="372"/>
        <end position="382"/>
    </location>
</feature>
<feature type="compositionally biased region" description="Basic and acidic residues" evidence="1">
    <location>
        <begin position="398"/>
        <end position="408"/>
    </location>
</feature>
<proteinExistence type="predicted"/>
<evidence type="ECO:0000313" key="3">
    <source>
        <dbReference type="EMBL" id="CAF1141270.1"/>
    </source>
</evidence>
<organism evidence="3 5">
    <name type="scientific">Didymodactylos carnosus</name>
    <dbReference type="NCBI Taxonomy" id="1234261"/>
    <lineage>
        <taxon>Eukaryota</taxon>
        <taxon>Metazoa</taxon>
        <taxon>Spiralia</taxon>
        <taxon>Gnathifera</taxon>
        <taxon>Rotifera</taxon>
        <taxon>Eurotatoria</taxon>
        <taxon>Bdelloidea</taxon>
        <taxon>Philodinida</taxon>
        <taxon>Philodinidae</taxon>
        <taxon>Didymodactylos</taxon>
    </lineage>
</organism>
<evidence type="ECO:0000256" key="2">
    <source>
        <dbReference type="SAM" id="Phobius"/>
    </source>
</evidence>
<feature type="region of interest" description="Disordered" evidence="1">
    <location>
        <begin position="214"/>
        <end position="257"/>
    </location>
</feature>
<sequence>TYHQIGMMKSSSSDKSSIRRTNNIELGQTDDSVTDIVVKKRDGIPPICKAAFLIFFIGFIVVGAIILTLALSNSRKATPVISRFTGPPIVAPLGNTHLYKTETISIQKVPKDLVPSASRISGSSEMLKDKEKKDILVLVKANSSLQFEGHIIKTPDGHLNTLLNVLGKENHSQYYGSNTLNNLFSVHNIFETSTQSQDFGGGDQFHQISTHIDQTHGGQVDGHHQETSTHGSIVHSEEATASSGHLHSSVTHEGVEQSQSVTISSDVLLNLNHYEDNSGGGQHTDSTLHTAIITSYYDNEQHTDSTTSSVHINENTILDVNRETTISGDNHGMGNNTEYLFYGAQLYFPKLFNRTIFHLTLGEHELSTVASDHHSTYSDPDKNQPSMTESHLQLHGGGENHHSTDEHYQTTSRSYHDNQNPTTPGKQYETTIHLSDDQHHETTTYNRDEHYESTDHSLNGNNDHNPTMHTSNTHYADASHITYTPEGTHQEHTPPSIHFASLDDKKPISDHVWNTTNQNNNQNLQTLEAILNNTTMTGEHLDKIAAINLQATVHLIHFDNHTHSGYEIEEHVVSTAGSIPESHVEVRSPVTSDMITNNQTTLSILPQLSFIRKNGTDQLEQLSKDQKITNVHHVKEAKSITISSLKADGYLRSRQNMIGDDSFDERYDLMDGGEGEEE</sequence>
<feature type="compositionally biased region" description="Polar residues" evidence="1">
    <location>
        <begin position="239"/>
        <end position="257"/>
    </location>
</feature>
<dbReference type="Proteomes" id="UP000677228">
    <property type="component" value="Unassembled WGS sequence"/>
</dbReference>
<feature type="transmembrane region" description="Helical" evidence="2">
    <location>
        <begin position="50"/>
        <end position="71"/>
    </location>
</feature>
<protein>
    <submittedName>
        <fullName evidence="3">Uncharacterized protein</fullName>
    </submittedName>
</protein>